<comment type="similarity">
    <text evidence="1">Belongs to the glycosyltransferase group 1 family. Glycosyltransferase 4 subfamily.</text>
</comment>
<dbReference type="CDD" id="cd03808">
    <property type="entry name" value="GT4_CapM-like"/>
    <property type="match status" value="1"/>
</dbReference>
<evidence type="ECO:0000256" key="1">
    <source>
        <dbReference type="ARBA" id="ARBA00009481"/>
    </source>
</evidence>
<evidence type="ECO:0000313" key="4">
    <source>
        <dbReference type="EMBL" id="MFK2826905.1"/>
    </source>
</evidence>
<evidence type="ECO:0000259" key="3">
    <source>
        <dbReference type="Pfam" id="PF13439"/>
    </source>
</evidence>
<dbReference type="PANTHER" id="PTHR12526:SF630">
    <property type="entry name" value="GLYCOSYLTRANSFERASE"/>
    <property type="match status" value="1"/>
</dbReference>
<comment type="caution">
    <text evidence="4">The sequence shown here is derived from an EMBL/GenBank/DDBJ whole genome shotgun (WGS) entry which is preliminary data.</text>
</comment>
<accession>A0ABW8IBM5</accession>
<dbReference type="Gene3D" id="3.40.50.2000">
    <property type="entry name" value="Glycogen Phosphorylase B"/>
    <property type="match status" value="2"/>
</dbReference>
<dbReference type="Proteomes" id="UP001619911">
    <property type="component" value="Unassembled WGS sequence"/>
</dbReference>
<keyword evidence="5" id="KW-1185">Reference proteome</keyword>
<sequence>MMRIVQLITRMDETGGAQVHVRDLVSSLDRMGHELYIMAGSENVVCQSSTHHIPYFHIKHLHRSIHLIQDIKAFIEIRNKLKQLNPDLLALHSSKAGMIGRAAGWSLGIPTVFTAHGWSFTEGVSPRRRYFYALCEKLIGKLSAGVITVSQYDRELAEKYRIVRNEKITTIHNGVIDNHIHELSKPARHPPRMVMIARFAEPKQQQAVVEALNYMREFDWQMDFVGDGPLREAVEAHVNQLGLSDRIRFLGDRHNIEEILSQSQIFILLSKWEGLPLSILEAMRSGLPIVASDVGGVKETIKPSYNGFLIPRDNEKELINKLTFLINDPFIRKEMGDASRKLYLEKFTFERMLNETVDFYEKVIAP</sequence>
<dbReference type="Pfam" id="PF00534">
    <property type="entry name" value="Glycos_transf_1"/>
    <property type="match status" value="1"/>
</dbReference>
<dbReference type="InterPro" id="IPR028098">
    <property type="entry name" value="Glyco_trans_4-like_N"/>
</dbReference>
<dbReference type="RefSeq" id="WP_404318648.1">
    <property type="nucleotide sequence ID" value="NZ_JAUIYO010000017.1"/>
</dbReference>
<organism evidence="4 5">
    <name type="scientific">Bacillus lumedeiriae</name>
    <dbReference type="NCBI Taxonomy" id="3058829"/>
    <lineage>
        <taxon>Bacteria</taxon>
        <taxon>Bacillati</taxon>
        <taxon>Bacillota</taxon>
        <taxon>Bacilli</taxon>
        <taxon>Bacillales</taxon>
        <taxon>Bacillaceae</taxon>
        <taxon>Bacillus</taxon>
    </lineage>
</organism>
<dbReference type="SUPFAM" id="SSF53756">
    <property type="entry name" value="UDP-Glycosyltransferase/glycogen phosphorylase"/>
    <property type="match status" value="1"/>
</dbReference>
<dbReference type="InterPro" id="IPR001296">
    <property type="entry name" value="Glyco_trans_1"/>
</dbReference>
<feature type="domain" description="Glycosyltransferase subfamily 4-like N-terminal" evidence="3">
    <location>
        <begin position="15"/>
        <end position="175"/>
    </location>
</feature>
<gene>
    <name evidence="4" type="ORF">QYG89_14715</name>
</gene>
<dbReference type="Pfam" id="PF13439">
    <property type="entry name" value="Glyco_transf_4"/>
    <property type="match status" value="1"/>
</dbReference>
<dbReference type="EMBL" id="JAUIYO010000017">
    <property type="protein sequence ID" value="MFK2826905.1"/>
    <property type="molecule type" value="Genomic_DNA"/>
</dbReference>
<protein>
    <submittedName>
        <fullName evidence="4">Glycosyltransferase family 4 protein</fullName>
    </submittedName>
</protein>
<dbReference type="PANTHER" id="PTHR12526">
    <property type="entry name" value="GLYCOSYLTRANSFERASE"/>
    <property type="match status" value="1"/>
</dbReference>
<feature type="domain" description="Glycosyl transferase family 1" evidence="2">
    <location>
        <begin position="189"/>
        <end position="341"/>
    </location>
</feature>
<proteinExistence type="inferred from homology"/>
<name>A0ABW8IBM5_9BACI</name>
<reference evidence="4 5" key="1">
    <citation type="submission" date="2023-07" db="EMBL/GenBank/DDBJ databases">
        <title>Bacillus lucianemedeirus sp. nov, a new species isolated from an immunobiological production facility.</title>
        <authorList>
            <person name="Costa L.V."/>
            <person name="Miranda R.V.S.L."/>
            <person name="Brandao M.L.L."/>
            <person name="Reis C.M.F."/>
            <person name="Frazao A.M."/>
            <person name="Cruz F.V."/>
            <person name="Baio P.V.P."/>
            <person name="Veras J.F.C."/>
            <person name="Ramos J.N."/>
            <person name="Vieira V."/>
        </authorList>
    </citation>
    <scope>NUCLEOTIDE SEQUENCE [LARGE SCALE GENOMIC DNA]</scope>
    <source>
        <strain evidence="4 5">B190/17</strain>
    </source>
</reference>
<evidence type="ECO:0000259" key="2">
    <source>
        <dbReference type="Pfam" id="PF00534"/>
    </source>
</evidence>
<evidence type="ECO:0000313" key="5">
    <source>
        <dbReference type="Proteomes" id="UP001619911"/>
    </source>
</evidence>